<feature type="chain" id="PRO_5019263075" evidence="2">
    <location>
        <begin position="17"/>
        <end position="370"/>
    </location>
</feature>
<evidence type="ECO:0000313" key="3">
    <source>
        <dbReference type="EMBL" id="RUO95658.1"/>
    </source>
</evidence>
<dbReference type="OrthoDB" id="6585699at2759"/>
<sequence>MFSCARIFFITAVVLHIINDGPRDFHKEIASRSSAHVYNNLAMLSHLIPHSPALRRHVNRHTKDSLLAIIEAWFADPETTPPQPELDDEDDESEEGPATFDAYEPIKGNKKRIVERLERDWKDDDDQRISIHLFTPLQITSSIPRSAPPSILPNSSPSSPTSFLLSSNMCVHLTLQIASSRHFLFVLLTYRPSLHSQHVHIAPDPENSTIWIRIVVHDGVAPTALPPAGNVVYLVHFPNSEYLLCGGSIKAEIKAYVVQVGMVIAGPPPRLPRHGPRRAGPTGQADSDALSVATAPRLAGPLESVPARPGRCQSTRLSWQAEAYQVRGGNQREGGDIRTRRGEGQDRTRGEGGRRGEACGGGGEIWVECG</sequence>
<feature type="signal peptide" evidence="2">
    <location>
        <begin position="1"/>
        <end position="16"/>
    </location>
</feature>
<comment type="caution">
    <text evidence="3">The sequence shown here is derived from an EMBL/GenBank/DDBJ whole genome shotgun (WGS) entry which is preliminary data.</text>
</comment>
<dbReference type="Proteomes" id="UP000268093">
    <property type="component" value="Unassembled WGS sequence"/>
</dbReference>
<name>A0A432ZYW5_9FUNG</name>
<protein>
    <submittedName>
        <fullName evidence="3">Uncharacterized protein</fullName>
    </submittedName>
</protein>
<feature type="region of interest" description="Disordered" evidence="1">
    <location>
        <begin position="326"/>
        <end position="361"/>
    </location>
</feature>
<proteinExistence type="predicted"/>
<organism evidence="3 4">
    <name type="scientific">Jimgerdemannia flammicorona</name>
    <dbReference type="NCBI Taxonomy" id="994334"/>
    <lineage>
        <taxon>Eukaryota</taxon>
        <taxon>Fungi</taxon>
        <taxon>Fungi incertae sedis</taxon>
        <taxon>Mucoromycota</taxon>
        <taxon>Mucoromycotina</taxon>
        <taxon>Endogonomycetes</taxon>
        <taxon>Endogonales</taxon>
        <taxon>Endogonaceae</taxon>
        <taxon>Jimgerdemannia</taxon>
    </lineage>
</organism>
<feature type="region of interest" description="Disordered" evidence="1">
    <location>
        <begin position="268"/>
        <end position="289"/>
    </location>
</feature>
<gene>
    <name evidence="3" type="ORF">BC936DRAFT_143504</name>
</gene>
<keyword evidence="4" id="KW-1185">Reference proteome</keyword>
<keyword evidence="2" id="KW-0732">Signal</keyword>
<feature type="compositionally biased region" description="Acidic residues" evidence="1">
    <location>
        <begin position="85"/>
        <end position="95"/>
    </location>
</feature>
<evidence type="ECO:0000256" key="1">
    <source>
        <dbReference type="SAM" id="MobiDB-lite"/>
    </source>
</evidence>
<feature type="compositionally biased region" description="Basic and acidic residues" evidence="1">
    <location>
        <begin position="333"/>
        <end position="357"/>
    </location>
</feature>
<evidence type="ECO:0000256" key="2">
    <source>
        <dbReference type="SAM" id="SignalP"/>
    </source>
</evidence>
<dbReference type="AlphaFoldDB" id="A0A432ZYW5"/>
<feature type="region of interest" description="Disordered" evidence="1">
    <location>
        <begin position="77"/>
        <end position="102"/>
    </location>
</feature>
<dbReference type="EMBL" id="RBNI01027118">
    <property type="protein sequence ID" value="RUO95658.1"/>
    <property type="molecule type" value="Genomic_DNA"/>
</dbReference>
<evidence type="ECO:0000313" key="4">
    <source>
        <dbReference type="Proteomes" id="UP000268093"/>
    </source>
</evidence>
<reference evidence="3 4" key="1">
    <citation type="journal article" date="2018" name="New Phytol.">
        <title>Phylogenomics of Endogonaceae and evolution of mycorrhizas within Mucoromycota.</title>
        <authorList>
            <person name="Chang Y."/>
            <person name="Desiro A."/>
            <person name="Na H."/>
            <person name="Sandor L."/>
            <person name="Lipzen A."/>
            <person name="Clum A."/>
            <person name="Barry K."/>
            <person name="Grigoriev I.V."/>
            <person name="Martin F.M."/>
            <person name="Stajich J.E."/>
            <person name="Smith M.E."/>
            <person name="Bonito G."/>
            <person name="Spatafora J.W."/>
        </authorList>
    </citation>
    <scope>NUCLEOTIDE SEQUENCE [LARGE SCALE GENOMIC DNA]</scope>
    <source>
        <strain evidence="3 4">GMNB39</strain>
    </source>
</reference>
<accession>A0A432ZYW5</accession>